<keyword evidence="3" id="KW-0677">Repeat</keyword>
<dbReference type="OMA" id="IRNARCE"/>
<keyword evidence="7" id="KW-1133">Transmembrane helix</keyword>
<dbReference type="RefSeq" id="XP_038044226.1">
    <property type="nucleotide sequence ID" value="XM_038188298.1"/>
</dbReference>
<evidence type="ECO:0000313" key="9">
    <source>
        <dbReference type="Proteomes" id="UP000887568"/>
    </source>
</evidence>
<dbReference type="Gene3D" id="2.10.50.10">
    <property type="entry name" value="Tumor Necrosis Factor Receptor, subunit A, domain 2"/>
    <property type="match status" value="2"/>
</dbReference>
<proteinExistence type="predicted"/>
<keyword evidence="9" id="KW-1185">Reference proteome</keyword>
<keyword evidence="1" id="KW-0053">Apoptosis</keyword>
<feature type="region of interest" description="Disordered" evidence="6">
    <location>
        <begin position="274"/>
        <end position="329"/>
    </location>
</feature>
<keyword evidence="5" id="KW-0325">Glycoprotein</keyword>
<keyword evidence="4" id="KW-1015">Disulfide bond</keyword>
<keyword evidence="7" id="KW-0472">Membrane</keyword>
<keyword evidence="2" id="KW-0732">Signal</keyword>
<evidence type="ECO:0000256" key="6">
    <source>
        <dbReference type="SAM" id="MobiDB-lite"/>
    </source>
</evidence>
<feature type="compositionally biased region" description="Basic and acidic residues" evidence="6">
    <location>
        <begin position="291"/>
        <end position="300"/>
    </location>
</feature>
<evidence type="ECO:0000256" key="5">
    <source>
        <dbReference type="ARBA" id="ARBA00023180"/>
    </source>
</evidence>
<dbReference type="InterPro" id="IPR052459">
    <property type="entry name" value="TNFRSF_decoy_receptor"/>
</dbReference>
<dbReference type="GO" id="GO:0006915">
    <property type="term" value="P:apoptotic process"/>
    <property type="evidence" value="ECO:0007669"/>
    <property type="project" value="UniProtKB-KW"/>
</dbReference>
<evidence type="ECO:0000313" key="8">
    <source>
        <dbReference type="EnsemblMetazoa" id="XP_038044226.1"/>
    </source>
</evidence>
<evidence type="ECO:0000256" key="7">
    <source>
        <dbReference type="SAM" id="Phobius"/>
    </source>
</evidence>
<organism evidence="8 9">
    <name type="scientific">Patiria miniata</name>
    <name type="common">Bat star</name>
    <name type="synonym">Asterina miniata</name>
    <dbReference type="NCBI Taxonomy" id="46514"/>
    <lineage>
        <taxon>Eukaryota</taxon>
        <taxon>Metazoa</taxon>
        <taxon>Echinodermata</taxon>
        <taxon>Eleutherozoa</taxon>
        <taxon>Asterozoa</taxon>
        <taxon>Asteroidea</taxon>
        <taxon>Valvatacea</taxon>
        <taxon>Valvatida</taxon>
        <taxon>Asterinidae</taxon>
        <taxon>Patiria</taxon>
    </lineage>
</organism>
<evidence type="ECO:0000256" key="3">
    <source>
        <dbReference type="ARBA" id="ARBA00022737"/>
    </source>
</evidence>
<reference evidence="8" key="1">
    <citation type="submission" date="2022-11" db="UniProtKB">
        <authorList>
            <consortium name="EnsemblMetazoa"/>
        </authorList>
    </citation>
    <scope>IDENTIFICATION</scope>
</reference>
<evidence type="ECO:0000256" key="2">
    <source>
        <dbReference type="ARBA" id="ARBA00022729"/>
    </source>
</evidence>
<dbReference type="Proteomes" id="UP000887568">
    <property type="component" value="Unplaced"/>
</dbReference>
<keyword evidence="7" id="KW-0812">Transmembrane</keyword>
<dbReference type="AlphaFoldDB" id="A0A913YZR1"/>
<name>A0A913YZR1_PATMI</name>
<evidence type="ECO:0000256" key="4">
    <source>
        <dbReference type="ARBA" id="ARBA00023157"/>
    </source>
</evidence>
<dbReference type="PANTHER" id="PTHR23097:SF181">
    <property type="entry name" value="CASPASE-8-LIKE"/>
    <property type="match status" value="1"/>
</dbReference>
<dbReference type="GeneID" id="119718873"/>
<dbReference type="PANTHER" id="PTHR23097">
    <property type="entry name" value="TUMOR NECROSIS FACTOR RECEPTOR SUPERFAMILY MEMBER"/>
    <property type="match status" value="1"/>
</dbReference>
<feature type="transmembrane region" description="Helical" evidence="7">
    <location>
        <begin position="341"/>
        <end position="365"/>
    </location>
</feature>
<sequence>MNVMKTLKCDCWVLLALVGVAVYRSAVAYESNLKRHLQPPGALHSQEPRSTTDNTFLPGPNEELCILHDRDIHDPTYEHRDEQGRLCCCSVCKPGHYAREFCQCDEGETIPSPGKDTDCVHVNIGLQYMDKHNKCTQPYECSARCNANQHKVSDCTRRADLHCRCDEEWFNPDPFDTGNIPKTCRQKPHCYAGEERKQIQEAGLFEFICVPCPRGYFKAMGGKWKRCEPHRNCLIRQGNAIADNVCLNDDVAASQPCPTPEPCVVEQACKQDASLPTPSPELPEQSYATDKPTDTPELRTSESTPPADELSKTSAPVEHVEADTSTPKPDPLLACAWHPEAYIALGAAGAILVYVALQFALACYIRYKQYKREYAKIKPSK</sequence>
<accession>A0A913YZR1</accession>
<dbReference type="EnsemblMetazoa" id="XM_038188298.1">
    <property type="protein sequence ID" value="XP_038044226.1"/>
    <property type="gene ID" value="LOC119718873"/>
</dbReference>
<evidence type="ECO:0000256" key="1">
    <source>
        <dbReference type="ARBA" id="ARBA00022703"/>
    </source>
</evidence>
<protein>
    <submittedName>
        <fullName evidence="8">Uncharacterized protein</fullName>
    </submittedName>
</protein>